<reference evidence="2" key="1">
    <citation type="journal article" date="2017" name="Nat. Ecol. Evol.">
        <title>Genome expansion and lineage-specific genetic innovations in the forest pathogenic fungi Armillaria.</title>
        <authorList>
            <person name="Sipos G."/>
            <person name="Prasanna A.N."/>
            <person name="Walter M.C."/>
            <person name="O'Connor E."/>
            <person name="Balint B."/>
            <person name="Krizsan K."/>
            <person name="Kiss B."/>
            <person name="Hess J."/>
            <person name="Varga T."/>
            <person name="Slot J."/>
            <person name="Riley R."/>
            <person name="Boka B."/>
            <person name="Rigling D."/>
            <person name="Barry K."/>
            <person name="Lee J."/>
            <person name="Mihaltcheva S."/>
            <person name="LaButti K."/>
            <person name="Lipzen A."/>
            <person name="Waldron R."/>
            <person name="Moloney N.M."/>
            <person name="Sperisen C."/>
            <person name="Kredics L."/>
            <person name="Vagvoelgyi C."/>
            <person name="Patrignani A."/>
            <person name="Fitzpatrick D."/>
            <person name="Nagy I."/>
            <person name="Doyle S."/>
            <person name="Anderson J.B."/>
            <person name="Grigoriev I.V."/>
            <person name="Gueldener U."/>
            <person name="Muensterkoetter M."/>
            <person name="Nagy L.G."/>
        </authorList>
    </citation>
    <scope>NUCLEOTIDE SEQUENCE [LARGE SCALE GENOMIC DNA]</scope>
    <source>
        <strain evidence="2">C18/9</strain>
    </source>
</reference>
<accession>A0A284RP46</accession>
<gene>
    <name evidence="1" type="ORF">ARMOST_13933</name>
</gene>
<dbReference type="Proteomes" id="UP000219338">
    <property type="component" value="Unassembled WGS sequence"/>
</dbReference>
<evidence type="ECO:0000313" key="2">
    <source>
        <dbReference type="Proteomes" id="UP000219338"/>
    </source>
</evidence>
<evidence type="ECO:0000313" key="1">
    <source>
        <dbReference type="EMBL" id="SJL10546.1"/>
    </source>
</evidence>
<dbReference type="AlphaFoldDB" id="A0A284RP46"/>
<keyword evidence="2" id="KW-1185">Reference proteome</keyword>
<protein>
    <submittedName>
        <fullName evidence="1">Uncharacterized protein</fullName>
    </submittedName>
</protein>
<proteinExistence type="predicted"/>
<sequence length="129" mass="13878">MSEFMITRSVAEDIDNKVVTGTEVEDIKVMGEIGVIFVPASDIEYAYLDNGISDGLFTGIDLSATYSVSSAAVLTEDDGVPNENSVPGRGFPFGSFPGDLSSSTIEESTTYFFHDGIDNDAHVLVNFDY</sequence>
<name>A0A284RP46_ARMOS</name>
<organism evidence="1 2">
    <name type="scientific">Armillaria ostoyae</name>
    <name type="common">Armillaria root rot fungus</name>
    <dbReference type="NCBI Taxonomy" id="47428"/>
    <lineage>
        <taxon>Eukaryota</taxon>
        <taxon>Fungi</taxon>
        <taxon>Dikarya</taxon>
        <taxon>Basidiomycota</taxon>
        <taxon>Agaricomycotina</taxon>
        <taxon>Agaricomycetes</taxon>
        <taxon>Agaricomycetidae</taxon>
        <taxon>Agaricales</taxon>
        <taxon>Marasmiineae</taxon>
        <taxon>Physalacriaceae</taxon>
        <taxon>Armillaria</taxon>
    </lineage>
</organism>
<dbReference type="EMBL" id="FUEG01000012">
    <property type="protein sequence ID" value="SJL10546.1"/>
    <property type="molecule type" value="Genomic_DNA"/>
</dbReference>